<dbReference type="Proteomes" id="UP001500518">
    <property type="component" value="Unassembled WGS sequence"/>
</dbReference>
<dbReference type="RefSeq" id="WP_346033480.1">
    <property type="nucleotide sequence ID" value="NZ_BAABHV010000021.1"/>
</dbReference>
<evidence type="ECO:0000313" key="3">
    <source>
        <dbReference type="Proteomes" id="UP001500518"/>
    </source>
</evidence>
<dbReference type="InterPro" id="IPR037682">
    <property type="entry name" value="TonB_C"/>
</dbReference>
<keyword evidence="3" id="KW-1185">Reference proteome</keyword>
<comment type="caution">
    <text evidence="2">The sequence shown here is derived from an EMBL/GenBank/DDBJ whole genome shotgun (WGS) entry which is preliminary data.</text>
</comment>
<reference evidence="3" key="1">
    <citation type="journal article" date="2019" name="Int. J. Syst. Evol. Microbiol.">
        <title>The Global Catalogue of Microorganisms (GCM) 10K type strain sequencing project: providing services to taxonomists for standard genome sequencing and annotation.</title>
        <authorList>
            <consortium name="The Broad Institute Genomics Platform"/>
            <consortium name="The Broad Institute Genome Sequencing Center for Infectious Disease"/>
            <person name="Wu L."/>
            <person name="Ma J."/>
        </authorList>
    </citation>
    <scope>NUCLEOTIDE SEQUENCE [LARGE SCALE GENOMIC DNA]</scope>
    <source>
        <strain evidence="3">JCM 18014</strain>
    </source>
</reference>
<evidence type="ECO:0000259" key="1">
    <source>
        <dbReference type="Pfam" id="PF03544"/>
    </source>
</evidence>
<accession>A0ABP9KKN1</accession>
<sequence>MPWNLDYDDDSCALKRVFGEEGQQAYFELRQYDPHGDPQVIVGSADFEARSPSLAVGWLPGRSLPTLHVRSFELSGDGGYHGRLVSMPINVGFSEERARDIAVASPLVTDEAISLLDRFNNLDPGSRDAQHLAEDNDFILALRASRDALHSSPEYIAERNVAEGEITGFFVGEAFSENLILETGEMNMPMEAMRNCLDELVSHWGVDVEAHRNLSQRVRPADYARIVRSLRRAYPNRMQVQRQPGYIRARLDISPTGEPTGCHIQAPISQPDFEREACEQLVDEGEFYPALDEYGNPIASYYTVAIVYLPN</sequence>
<feature type="domain" description="TonB C-terminal" evidence="1">
    <location>
        <begin position="233"/>
        <end position="308"/>
    </location>
</feature>
<gene>
    <name evidence="2" type="ORF">GCM10023208_26310</name>
</gene>
<dbReference type="SUPFAM" id="SSF74653">
    <property type="entry name" value="TolA/TonB C-terminal domain"/>
    <property type="match status" value="1"/>
</dbReference>
<evidence type="ECO:0000313" key="2">
    <source>
        <dbReference type="EMBL" id="GAA5059219.1"/>
    </source>
</evidence>
<organism evidence="2 3">
    <name type="scientific">Erythrobacter westpacificensis</name>
    <dbReference type="NCBI Taxonomy" id="1055231"/>
    <lineage>
        <taxon>Bacteria</taxon>
        <taxon>Pseudomonadati</taxon>
        <taxon>Pseudomonadota</taxon>
        <taxon>Alphaproteobacteria</taxon>
        <taxon>Sphingomonadales</taxon>
        <taxon>Erythrobacteraceae</taxon>
        <taxon>Erythrobacter/Porphyrobacter group</taxon>
        <taxon>Erythrobacter</taxon>
    </lineage>
</organism>
<name>A0ABP9KKN1_9SPHN</name>
<proteinExistence type="predicted"/>
<dbReference type="EMBL" id="BAABHV010000021">
    <property type="protein sequence ID" value="GAA5059219.1"/>
    <property type="molecule type" value="Genomic_DNA"/>
</dbReference>
<protein>
    <recommendedName>
        <fullName evidence="1">TonB C-terminal domain-containing protein</fullName>
    </recommendedName>
</protein>
<dbReference type="Gene3D" id="3.30.1150.10">
    <property type="match status" value="1"/>
</dbReference>
<dbReference type="Pfam" id="PF03544">
    <property type="entry name" value="TonB_C"/>
    <property type="match status" value="1"/>
</dbReference>